<sequence length="216" mass="24803">MEHYRRGNLDYFFAYPEDYADTCIEWEEDGLRRSARHPAFEIIFVYSHEEGKISLYMKGSRDTRKDVRALFADAILGLELGEFVEDQRVYDLSPLQDSSPPFLFSPDSGIENVVIRKLRLGIDGKRKRLTLEVNPDKNPNAIYEFRDQLCRNIPPSQITITQAGIVVDYTGDAKSRKTRTRSFDITPPNSCSLKHEGIDAIIRQMLVDSGIEPRAR</sequence>
<evidence type="ECO:0000313" key="1">
    <source>
        <dbReference type="EMBL" id="SEN73980.1"/>
    </source>
</evidence>
<name>A0A1H8IZ25_9PROT</name>
<evidence type="ECO:0000313" key="2">
    <source>
        <dbReference type="Proteomes" id="UP000183898"/>
    </source>
</evidence>
<proteinExistence type="predicted"/>
<accession>A0A1H8IZ25</accession>
<dbReference type="Proteomes" id="UP000183898">
    <property type="component" value="Unassembled WGS sequence"/>
</dbReference>
<dbReference type="EMBL" id="FOCT01000006">
    <property type="protein sequence ID" value="SEN73980.1"/>
    <property type="molecule type" value="Genomic_DNA"/>
</dbReference>
<dbReference type="AlphaFoldDB" id="A0A1H8IZ25"/>
<reference evidence="1 2" key="1">
    <citation type="submission" date="2016-10" db="EMBL/GenBank/DDBJ databases">
        <authorList>
            <person name="de Groot N.N."/>
        </authorList>
    </citation>
    <scope>NUCLEOTIDE SEQUENCE [LARGE SCALE GENOMIC DNA]</scope>
    <source>
        <strain evidence="1 2">Nl18</strain>
    </source>
</reference>
<organism evidence="1 2">
    <name type="scientific">Nitrosospira multiformis</name>
    <dbReference type="NCBI Taxonomy" id="1231"/>
    <lineage>
        <taxon>Bacteria</taxon>
        <taxon>Pseudomonadati</taxon>
        <taxon>Pseudomonadota</taxon>
        <taxon>Betaproteobacteria</taxon>
        <taxon>Nitrosomonadales</taxon>
        <taxon>Nitrosomonadaceae</taxon>
        <taxon>Nitrosospira</taxon>
    </lineage>
</organism>
<protein>
    <submittedName>
        <fullName evidence="1">Uncharacterized protein</fullName>
    </submittedName>
</protein>
<gene>
    <name evidence="1" type="ORF">SAMN05216404_106242</name>
</gene>